<dbReference type="STRING" id="29170.A0A368GU61"/>
<feature type="compositionally biased region" description="Basic residues" evidence="1">
    <location>
        <begin position="130"/>
        <end position="146"/>
    </location>
</feature>
<gene>
    <name evidence="3" type="ORF">ANCCAN_07501</name>
</gene>
<feature type="compositionally biased region" description="Basic and acidic residues" evidence="1">
    <location>
        <begin position="119"/>
        <end position="129"/>
    </location>
</feature>
<feature type="compositionally biased region" description="Basic and acidic residues" evidence="1">
    <location>
        <begin position="204"/>
        <end position="220"/>
    </location>
</feature>
<proteinExistence type="predicted"/>
<reference evidence="3 4" key="1">
    <citation type="submission" date="2014-10" db="EMBL/GenBank/DDBJ databases">
        <title>Draft genome of the hookworm Ancylostoma caninum.</title>
        <authorList>
            <person name="Mitreva M."/>
        </authorList>
    </citation>
    <scope>NUCLEOTIDE SEQUENCE [LARGE SCALE GENOMIC DNA]</scope>
    <source>
        <strain evidence="3 4">Baltimore</strain>
    </source>
</reference>
<dbReference type="EMBL" id="JOJR01000078">
    <property type="protein sequence ID" value="RCN46507.1"/>
    <property type="molecule type" value="Genomic_DNA"/>
</dbReference>
<feature type="compositionally biased region" description="Basic and acidic residues" evidence="1">
    <location>
        <begin position="161"/>
        <end position="175"/>
    </location>
</feature>
<keyword evidence="4" id="KW-1185">Reference proteome</keyword>
<dbReference type="Proteomes" id="UP000252519">
    <property type="component" value="Unassembled WGS sequence"/>
</dbReference>
<sequence>MLILMTSRSRRDKLAKEIHGLMVDLEHAIVRRVANLLRTINDLSPQCEALMSIWNDFGFYMCKVVAVPAQGLWVACLVTAIGSLAIYSALFEATTFLANYADYAENASEMSTSSRRKPKEAERESAELIRRRKSKQRAEKRSRKSTKKGEAKARSRKTRSQKKEITESHIQESHAKSGSSEDVIKTMEMQILGSQEKATQSRASLERVEKTQSREPRESAGLRQQHSSLYSGATDNSTSL</sequence>
<evidence type="ECO:0000256" key="2">
    <source>
        <dbReference type="SAM" id="Phobius"/>
    </source>
</evidence>
<organism evidence="3 4">
    <name type="scientific">Ancylostoma caninum</name>
    <name type="common">Dog hookworm</name>
    <dbReference type="NCBI Taxonomy" id="29170"/>
    <lineage>
        <taxon>Eukaryota</taxon>
        <taxon>Metazoa</taxon>
        <taxon>Ecdysozoa</taxon>
        <taxon>Nematoda</taxon>
        <taxon>Chromadorea</taxon>
        <taxon>Rhabditida</taxon>
        <taxon>Rhabditina</taxon>
        <taxon>Rhabditomorpha</taxon>
        <taxon>Strongyloidea</taxon>
        <taxon>Ancylostomatidae</taxon>
        <taxon>Ancylostomatinae</taxon>
        <taxon>Ancylostoma</taxon>
    </lineage>
</organism>
<keyword evidence="2" id="KW-0812">Transmembrane</keyword>
<feature type="transmembrane region" description="Helical" evidence="2">
    <location>
        <begin position="71"/>
        <end position="90"/>
    </location>
</feature>
<comment type="caution">
    <text evidence="3">The sequence shown here is derived from an EMBL/GenBank/DDBJ whole genome shotgun (WGS) entry which is preliminary data.</text>
</comment>
<evidence type="ECO:0000256" key="1">
    <source>
        <dbReference type="SAM" id="MobiDB-lite"/>
    </source>
</evidence>
<feature type="compositionally biased region" description="Polar residues" evidence="1">
    <location>
        <begin position="192"/>
        <end position="203"/>
    </location>
</feature>
<keyword evidence="2" id="KW-0472">Membrane</keyword>
<dbReference type="AlphaFoldDB" id="A0A368GU61"/>
<accession>A0A368GU61</accession>
<feature type="compositionally biased region" description="Polar residues" evidence="1">
    <location>
        <begin position="222"/>
        <end position="240"/>
    </location>
</feature>
<evidence type="ECO:0000313" key="4">
    <source>
        <dbReference type="Proteomes" id="UP000252519"/>
    </source>
</evidence>
<name>A0A368GU61_ANCCA</name>
<protein>
    <submittedName>
        <fullName evidence="3">Uncharacterized protein</fullName>
    </submittedName>
</protein>
<evidence type="ECO:0000313" key="3">
    <source>
        <dbReference type="EMBL" id="RCN46507.1"/>
    </source>
</evidence>
<dbReference type="OrthoDB" id="5875734at2759"/>
<feature type="region of interest" description="Disordered" evidence="1">
    <location>
        <begin position="108"/>
        <end position="240"/>
    </location>
</feature>
<keyword evidence="2" id="KW-1133">Transmembrane helix</keyword>